<evidence type="ECO:0000313" key="2">
    <source>
        <dbReference type="Proteomes" id="UP001239111"/>
    </source>
</evidence>
<reference evidence="1" key="1">
    <citation type="submission" date="2023-04" db="EMBL/GenBank/DDBJ databases">
        <title>A chromosome-level genome assembly of the parasitoid wasp Eretmocerus hayati.</title>
        <authorList>
            <person name="Zhong Y."/>
            <person name="Liu S."/>
            <person name="Liu Y."/>
        </authorList>
    </citation>
    <scope>NUCLEOTIDE SEQUENCE</scope>
    <source>
        <strain evidence="1">ZJU_SS_LIU_2023</strain>
    </source>
</reference>
<dbReference type="Proteomes" id="UP001239111">
    <property type="component" value="Chromosome 2"/>
</dbReference>
<name>A0ACC2PBF5_9HYME</name>
<accession>A0ACC2PBF5</accession>
<gene>
    <name evidence="1" type="ORF">QAD02_016098</name>
</gene>
<dbReference type="EMBL" id="CM056742">
    <property type="protein sequence ID" value="KAJ8680311.1"/>
    <property type="molecule type" value="Genomic_DNA"/>
</dbReference>
<sequence>MVTINTRLIIVWFLLRNYLGCYGVEALDSIDYILNYVKKHRVLSVNQVTLIVESVADLQAHSSIAKRITDELPTVIMDNATINALDNRTDTTHRDDLKLKSERKLLRIAMVNLEDNRLDIKHKLTGILNLFIKHNPMIRGKCLIFSTSGNYSNYKDFLKIAWSHKFLDLTIIEWAHQDLNTDMKSVFDISGKSSRYKALIVHHYNPYKDEYVKDNLTAHTDILPDKLMDLNGYPLRTGFFENIPAVMIDKSKNNSNMCKVNSGFDVTVTEALSEALNFKPVFLFSFKKANPFERNILRHHSTEAFQEIQAAFRNNQIDFLVNLVLTGSSLSEVLEDRDGRVVTDLVYFPSPSTHHLIVKQRVSSRAEVSRDFLIVVAIFIIVISIFMVSARLFKFNLMIWTSSNISTMMCFGSIQNRGESNRSQKIFKISIYAASAILFSVTADIFMNTFLFRQNYNYDTLQDLADSGMTLSLDYDTKKFLTHFKANSVLQSILNHSEIGSQDTICNYRDILNYTIKEPLNGCLVGYFMKKLWNQILIDENTEWVMSWVQEPVIVSWDALAFDHPSPYIDRINLLFQRFLEAGLIDYWWRSALWKFNTLYQDVICNVRSEVQENIEKNIFYSKPGEPIRKKILYFLAMGYSTAFLVFLCEILVKKFETKKPKEVHKICVSNQIFLPKDFRNKKCFTSPGCKFRVDCSLKGDEFIKCFLKKA</sequence>
<evidence type="ECO:0000313" key="1">
    <source>
        <dbReference type="EMBL" id="KAJ8680311.1"/>
    </source>
</evidence>
<protein>
    <submittedName>
        <fullName evidence="1">Uncharacterized protein</fullName>
    </submittedName>
</protein>
<keyword evidence="2" id="KW-1185">Reference proteome</keyword>
<organism evidence="1 2">
    <name type="scientific">Eretmocerus hayati</name>
    <dbReference type="NCBI Taxonomy" id="131215"/>
    <lineage>
        <taxon>Eukaryota</taxon>
        <taxon>Metazoa</taxon>
        <taxon>Ecdysozoa</taxon>
        <taxon>Arthropoda</taxon>
        <taxon>Hexapoda</taxon>
        <taxon>Insecta</taxon>
        <taxon>Pterygota</taxon>
        <taxon>Neoptera</taxon>
        <taxon>Endopterygota</taxon>
        <taxon>Hymenoptera</taxon>
        <taxon>Apocrita</taxon>
        <taxon>Proctotrupomorpha</taxon>
        <taxon>Chalcidoidea</taxon>
        <taxon>Aphelinidae</taxon>
        <taxon>Aphelininae</taxon>
        <taxon>Eretmocerus</taxon>
    </lineage>
</organism>
<comment type="caution">
    <text evidence="1">The sequence shown here is derived from an EMBL/GenBank/DDBJ whole genome shotgun (WGS) entry which is preliminary data.</text>
</comment>
<proteinExistence type="predicted"/>